<feature type="domain" description="Response regulatory" evidence="2">
    <location>
        <begin position="4"/>
        <end position="132"/>
    </location>
</feature>
<evidence type="ECO:0000313" key="4">
    <source>
        <dbReference type="Proteomes" id="UP000319576"/>
    </source>
</evidence>
<evidence type="ECO:0000313" key="3">
    <source>
        <dbReference type="EMBL" id="QDU19003.1"/>
    </source>
</evidence>
<dbReference type="AlphaFoldDB" id="A0A517XNB4"/>
<comment type="caution">
    <text evidence="1">Lacks conserved residue(s) required for the propagation of feature annotation.</text>
</comment>
<dbReference type="Pfam" id="PF20274">
    <property type="entry name" value="cREC_REC"/>
    <property type="match status" value="1"/>
</dbReference>
<dbReference type="Proteomes" id="UP000319576">
    <property type="component" value="Chromosome"/>
</dbReference>
<dbReference type="GO" id="GO:0000160">
    <property type="term" value="P:phosphorelay signal transduction system"/>
    <property type="evidence" value="ECO:0007669"/>
    <property type="project" value="InterPro"/>
</dbReference>
<dbReference type="SUPFAM" id="SSF52172">
    <property type="entry name" value="CheY-like"/>
    <property type="match status" value="1"/>
</dbReference>
<dbReference type="EMBL" id="CP036273">
    <property type="protein sequence ID" value="QDU19003.1"/>
    <property type="molecule type" value="Genomic_DNA"/>
</dbReference>
<dbReference type="PROSITE" id="PS50110">
    <property type="entry name" value="RESPONSE_REGULATORY"/>
    <property type="match status" value="1"/>
</dbReference>
<dbReference type="KEGG" id="uli:ETAA1_09040"/>
<dbReference type="InterPro" id="IPR046909">
    <property type="entry name" value="cREC_REC"/>
</dbReference>
<dbReference type="InterPro" id="IPR011006">
    <property type="entry name" value="CheY-like_superfamily"/>
</dbReference>
<name>A0A517XNB4_9BACT</name>
<protein>
    <recommendedName>
        <fullName evidence="2">Response regulatory domain-containing protein</fullName>
    </recommendedName>
</protein>
<sequence length="154" mass="17166">MAMKIVIVEDNADRQAVMRRLLADRFYTFDLRFFDNAPDAIAFLAVHLPDTILVALDNDLDLKPGPDGRGIDQGEGRQVAEFLAARPPACPVVIHTTNSPAAGAMEEALRCAGWKTRRVIPFDDMAWIESDWFPAVRRAIVGPVRKARQPRSQP</sequence>
<keyword evidence="4" id="KW-1185">Reference proteome</keyword>
<evidence type="ECO:0000259" key="2">
    <source>
        <dbReference type="PROSITE" id="PS50110"/>
    </source>
</evidence>
<dbReference type="InterPro" id="IPR001789">
    <property type="entry name" value="Sig_transdc_resp-reg_receiver"/>
</dbReference>
<dbReference type="Gene3D" id="3.40.50.2300">
    <property type="match status" value="1"/>
</dbReference>
<gene>
    <name evidence="3" type="ORF">ETAA1_09040</name>
</gene>
<accession>A0A517XNB4</accession>
<evidence type="ECO:0000256" key="1">
    <source>
        <dbReference type="PROSITE-ProRule" id="PRU00169"/>
    </source>
</evidence>
<proteinExistence type="predicted"/>
<reference evidence="3 4" key="1">
    <citation type="submission" date="2019-02" db="EMBL/GenBank/DDBJ databases">
        <title>Deep-cultivation of Planctomycetes and their phenomic and genomic characterization uncovers novel biology.</title>
        <authorList>
            <person name="Wiegand S."/>
            <person name="Jogler M."/>
            <person name="Boedeker C."/>
            <person name="Pinto D."/>
            <person name="Vollmers J."/>
            <person name="Rivas-Marin E."/>
            <person name="Kohn T."/>
            <person name="Peeters S.H."/>
            <person name="Heuer A."/>
            <person name="Rast P."/>
            <person name="Oberbeckmann S."/>
            <person name="Bunk B."/>
            <person name="Jeske O."/>
            <person name="Meyerdierks A."/>
            <person name="Storesund J.E."/>
            <person name="Kallscheuer N."/>
            <person name="Luecker S."/>
            <person name="Lage O.M."/>
            <person name="Pohl T."/>
            <person name="Merkel B.J."/>
            <person name="Hornburger P."/>
            <person name="Mueller R.-W."/>
            <person name="Bruemmer F."/>
            <person name="Labrenz M."/>
            <person name="Spormann A.M."/>
            <person name="Op den Camp H."/>
            <person name="Overmann J."/>
            <person name="Amann R."/>
            <person name="Jetten M.S.M."/>
            <person name="Mascher T."/>
            <person name="Medema M.H."/>
            <person name="Devos D.P."/>
            <person name="Kaster A.-K."/>
            <person name="Ovreas L."/>
            <person name="Rohde M."/>
            <person name="Galperin M.Y."/>
            <person name="Jogler C."/>
        </authorList>
    </citation>
    <scope>NUCLEOTIDE SEQUENCE [LARGE SCALE GENOMIC DNA]</scope>
    <source>
        <strain evidence="3 4">ETA_A1</strain>
    </source>
</reference>
<organism evidence="3 4">
    <name type="scientific">Urbifossiella limnaea</name>
    <dbReference type="NCBI Taxonomy" id="2528023"/>
    <lineage>
        <taxon>Bacteria</taxon>
        <taxon>Pseudomonadati</taxon>
        <taxon>Planctomycetota</taxon>
        <taxon>Planctomycetia</taxon>
        <taxon>Gemmatales</taxon>
        <taxon>Gemmataceae</taxon>
        <taxon>Urbifossiella</taxon>
    </lineage>
</organism>